<evidence type="ECO:0000313" key="2">
    <source>
        <dbReference type="EMBL" id="AIQ67606.1"/>
    </source>
</evidence>
<evidence type="ECO:0000313" key="3">
    <source>
        <dbReference type="Proteomes" id="UP000029500"/>
    </source>
</evidence>
<dbReference type="Proteomes" id="UP000029500">
    <property type="component" value="Chromosome"/>
</dbReference>
<evidence type="ECO:0000259" key="1">
    <source>
        <dbReference type="Pfam" id="PF14399"/>
    </source>
</evidence>
<protein>
    <recommendedName>
        <fullName evidence="1">Butirosin biosynthesis protein H N-terminal domain-containing protein</fullName>
    </recommendedName>
</protein>
<dbReference type="STRING" id="189425.PGRAT_08110"/>
<feature type="domain" description="Butirosin biosynthesis protein H N-terminal" evidence="1">
    <location>
        <begin position="63"/>
        <end position="144"/>
    </location>
</feature>
<dbReference type="AlphaFoldDB" id="A0A089M1I1"/>
<dbReference type="KEGG" id="pgm:PGRAT_08110"/>
<dbReference type="RefSeq" id="WP_025705086.1">
    <property type="nucleotide sequence ID" value="NZ_CP009287.1"/>
</dbReference>
<dbReference type="EMBL" id="CP009287">
    <property type="protein sequence ID" value="AIQ67606.1"/>
    <property type="molecule type" value="Genomic_DNA"/>
</dbReference>
<gene>
    <name evidence="2" type="ORF">PGRAT_08110</name>
</gene>
<name>A0A089M1I1_9BACL</name>
<proteinExistence type="predicted"/>
<dbReference type="Pfam" id="PF14399">
    <property type="entry name" value="BtrH_N"/>
    <property type="match status" value="1"/>
</dbReference>
<dbReference type="eggNOG" id="COG1470">
    <property type="taxonomic scope" value="Bacteria"/>
</dbReference>
<dbReference type="HOGENOM" id="CLU_515651_0_0_9"/>
<dbReference type="InterPro" id="IPR026935">
    <property type="entry name" value="BtrH_N"/>
</dbReference>
<sequence>MNVLDIIPIHRDWRNCTEDTIVSVASWLQRDHELMYAESWGFAFDIRQWSSTGKLSSSLSPDSGNMFPLLAQYHGIDIRIVENLSFQDTAGVVARELAESRPVIVELDTYECPWDSGYHSYHYPHTNLIVGYDEANRMYSLIDCFYQKQSIKLSSESCFSYDSNRNRVAVFQCSTLPEPVADWRTIIRHAARRIRGPEQTDHSFHQMRSLAAILEQSPDLNEEFKQHKHIWMAPLLSVLNAISNGRRQFAAVLQYLNTRQQEQDFHDTVDELYYAASQWSILLSMVTKSYYSPRDRSLLPRAADKLRMIADKEEQIAGQLLSMCEEKAVGQQTMSKNIIVGPISDQADRQFVELAEYYNNKGFDRSLSEESKADLTLMGDYLLADDPPVEWKLEGMKFSLPVLNCSNYDNISCAAQSIRIPAGHYSAIVLVGCSECGSYSDQIELVYEDRSASVLPIAFTDFYMEPLYGESIVWSGRAASRKNGQNQLNESQAHVFTQNYALDTTRKMVGMRLPDCPNLHIFAMALYA</sequence>
<reference evidence="2 3" key="1">
    <citation type="submission" date="2014-08" db="EMBL/GenBank/DDBJ databases">
        <title>Comparative genomics of the Paenibacillus odorifer group.</title>
        <authorList>
            <person name="den Bakker H.C."/>
            <person name="Tsai Y.-C."/>
            <person name="Martin N."/>
            <person name="Korlach J."/>
            <person name="Wiedmann M."/>
        </authorList>
    </citation>
    <scope>NUCLEOTIDE SEQUENCE [LARGE SCALE GENOMIC DNA]</scope>
    <source>
        <strain evidence="2 3">DSM 15220</strain>
    </source>
</reference>
<accession>A0A089M1I1</accession>
<keyword evidence="3" id="KW-1185">Reference proteome</keyword>
<dbReference type="OrthoDB" id="2630463at2"/>
<organism evidence="2 3">
    <name type="scientific">Paenibacillus graminis</name>
    <dbReference type="NCBI Taxonomy" id="189425"/>
    <lineage>
        <taxon>Bacteria</taxon>
        <taxon>Bacillati</taxon>
        <taxon>Bacillota</taxon>
        <taxon>Bacilli</taxon>
        <taxon>Bacillales</taxon>
        <taxon>Paenibacillaceae</taxon>
        <taxon>Paenibacillus</taxon>
    </lineage>
</organism>